<evidence type="ECO:0000256" key="5">
    <source>
        <dbReference type="SAM" id="MobiDB-lite"/>
    </source>
</evidence>
<gene>
    <name evidence="8" type="ORF">RDB_LOCUS136372</name>
</gene>
<keyword evidence="3 6" id="KW-0732">Signal</keyword>
<evidence type="ECO:0000313" key="9">
    <source>
        <dbReference type="Proteomes" id="UP000663846"/>
    </source>
</evidence>
<evidence type="ECO:0000256" key="1">
    <source>
        <dbReference type="ARBA" id="ARBA00004613"/>
    </source>
</evidence>
<sequence>MRFSTRFIILGLFATIASGQTPIPPTETAPTGSITISGSVSGTRTTSGTAVPSSSGTVNGTITASGSLNSTATLSATSTTPTTTSYPSLGDASTCGKSSIHFLLLVLTGYLVANCLQVSISQANCSTIIDVNCYCTSERFRSALVQCVAATCPQDLSSAENYGQQFCNIVSVSLTYPPAPTSTARTSSTASPPTGAPVSSPTTTTTANAAASRQAGELGWGLAAALLGVLAI</sequence>
<feature type="chain" id="PRO_5034035781" description="CFEM domain-containing protein" evidence="6">
    <location>
        <begin position="20"/>
        <end position="232"/>
    </location>
</feature>
<evidence type="ECO:0000256" key="3">
    <source>
        <dbReference type="ARBA" id="ARBA00022729"/>
    </source>
</evidence>
<comment type="caution">
    <text evidence="8">The sequence shown here is derived from an EMBL/GenBank/DDBJ whole genome shotgun (WGS) entry which is preliminary data.</text>
</comment>
<keyword evidence="2" id="KW-0964">Secreted</keyword>
<comment type="subcellular location">
    <subcellularLocation>
        <location evidence="1">Secreted</location>
    </subcellularLocation>
</comment>
<dbReference type="PROSITE" id="PS52012">
    <property type="entry name" value="CFEM"/>
    <property type="match status" value="1"/>
</dbReference>
<feature type="region of interest" description="Disordered" evidence="5">
    <location>
        <begin position="181"/>
        <end position="205"/>
    </location>
</feature>
<evidence type="ECO:0000256" key="2">
    <source>
        <dbReference type="ARBA" id="ARBA00022525"/>
    </source>
</evidence>
<evidence type="ECO:0000259" key="7">
    <source>
        <dbReference type="PROSITE" id="PS52012"/>
    </source>
</evidence>
<proteinExistence type="predicted"/>
<evidence type="ECO:0000256" key="4">
    <source>
        <dbReference type="ARBA" id="ARBA00023157"/>
    </source>
</evidence>
<keyword evidence="4" id="KW-1015">Disulfide bond</keyword>
<feature type="compositionally biased region" description="Low complexity" evidence="5">
    <location>
        <begin position="31"/>
        <end position="49"/>
    </location>
</feature>
<feature type="region of interest" description="Disordered" evidence="5">
    <location>
        <begin position="21"/>
        <end position="58"/>
    </location>
</feature>
<dbReference type="Proteomes" id="UP000663846">
    <property type="component" value="Unassembled WGS sequence"/>
</dbReference>
<name>A0A8H3B114_9AGAM</name>
<dbReference type="GO" id="GO:0005576">
    <property type="term" value="C:extracellular region"/>
    <property type="evidence" value="ECO:0007669"/>
    <property type="project" value="UniProtKB-SubCell"/>
</dbReference>
<reference evidence="8" key="1">
    <citation type="submission" date="2021-01" db="EMBL/GenBank/DDBJ databases">
        <authorList>
            <person name="Kaushik A."/>
        </authorList>
    </citation>
    <scope>NUCLEOTIDE SEQUENCE</scope>
    <source>
        <strain evidence="8">AG1-1C</strain>
    </source>
</reference>
<feature type="signal peptide" evidence="6">
    <location>
        <begin position="1"/>
        <end position="19"/>
    </location>
</feature>
<dbReference type="InterPro" id="IPR008427">
    <property type="entry name" value="Extracellular_membr_CFEM_dom"/>
</dbReference>
<dbReference type="Pfam" id="PF05730">
    <property type="entry name" value="CFEM"/>
    <property type="match status" value="1"/>
</dbReference>
<evidence type="ECO:0000313" key="8">
    <source>
        <dbReference type="EMBL" id="CAE6444880.1"/>
    </source>
</evidence>
<evidence type="ECO:0000256" key="6">
    <source>
        <dbReference type="SAM" id="SignalP"/>
    </source>
</evidence>
<accession>A0A8H3B114</accession>
<feature type="domain" description="CFEM" evidence="7">
    <location>
        <begin position="81"/>
        <end position="194"/>
    </location>
</feature>
<protein>
    <recommendedName>
        <fullName evidence="7">CFEM domain-containing protein</fullName>
    </recommendedName>
</protein>
<dbReference type="EMBL" id="CAJMWS010000451">
    <property type="protein sequence ID" value="CAE6444880.1"/>
    <property type="molecule type" value="Genomic_DNA"/>
</dbReference>
<organism evidence="8 9">
    <name type="scientific">Rhizoctonia solani</name>
    <dbReference type="NCBI Taxonomy" id="456999"/>
    <lineage>
        <taxon>Eukaryota</taxon>
        <taxon>Fungi</taxon>
        <taxon>Dikarya</taxon>
        <taxon>Basidiomycota</taxon>
        <taxon>Agaricomycotina</taxon>
        <taxon>Agaricomycetes</taxon>
        <taxon>Cantharellales</taxon>
        <taxon>Ceratobasidiaceae</taxon>
        <taxon>Rhizoctonia</taxon>
    </lineage>
</organism>
<dbReference type="AlphaFoldDB" id="A0A8H3B114"/>